<evidence type="ECO:0000313" key="3">
    <source>
        <dbReference type="Proteomes" id="UP000297891"/>
    </source>
</evidence>
<dbReference type="AlphaFoldDB" id="A0A5F1Z953"/>
<dbReference type="InterPro" id="IPR036163">
    <property type="entry name" value="HMA_dom_sf"/>
</dbReference>
<name>A0A5F1Z953_9LEPT</name>
<dbReference type="EMBL" id="RQFP01000001">
    <property type="protein sequence ID" value="TGK95524.1"/>
    <property type="molecule type" value="Genomic_DNA"/>
</dbReference>
<gene>
    <name evidence="2" type="ORF">EHQ30_02470</name>
</gene>
<proteinExistence type="predicted"/>
<dbReference type="Proteomes" id="UP000297891">
    <property type="component" value="Unassembled WGS sequence"/>
</dbReference>
<dbReference type="Pfam" id="PF00403">
    <property type="entry name" value="HMA"/>
    <property type="match status" value="1"/>
</dbReference>
<evidence type="ECO:0000313" key="2">
    <source>
        <dbReference type="EMBL" id="TGK95524.1"/>
    </source>
</evidence>
<sequence length="67" mass="7524">MVSYEMEGMTCSHCKKTVEKVFLENGKEATASIEEHTVSLKEALTETELNKLRDLLNEDGYSLGNVK</sequence>
<dbReference type="OrthoDB" id="9813965at2"/>
<organism evidence="2 3">
    <name type="scientific">Leptospira brenneri</name>
    <dbReference type="NCBI Taxonomy" id="2023182"/>
    <lineage>
        <taxon>Bacteria</taxon>
        <taxon>Pseudomonadati</taxon>
        <taxon>Spirochaetota</taxon>
        <taxon>Spirochaetia</taxon>
        <taxon>Leptospirales</taxon>
        <taxon>Leptospiraceae</taxon>
        <taxon>Leptospira</taxon>
    </lineage>
</organism>
<keyword evidence="3" id="KW-1185">Reference proteome</keyword>
<reference evidence="2" key="1">
    <citation type="journal article" date="2019" name="PLoS Negl. Trop. Dis.">
        <title>Revisiting the worldwide diversity of Leptospira species in the environment.</title>
        <authorList>
            <person name="Vincent A.T."/>
            <person name="Schiettekatte O."/>
            <person name="Bourhy P."/>
            <person name="Veyrier F.J."/>
            <person name="Picardeau M."/>
        </authorList>
    </citation>
    <scope>NUCLEOTIDE SEQUENCE [LARGE SCALE GENOMIC DNA]</scope>
    <source>
        <strain evidence="2">201800277</strain>
    </source>
</reference>
<comment type="caution">
    <text evidence="2">The sequence shown here is derived from an EMBL/GenBank/DDBJ whole genome shotgun (WGS) entry which is preliminary data.</text>
</comment>
<evidence type="ECO:0000259" key="1">
    <source>
        <dbReference type="Pfam" id="PF00403"/>
    </source>
</evidence>
<dbReference type="SUPFAM" id="SSF55008">
    <property type="entry name" value="HMA, heavy metal-associated domain"/>
    <property type="match status" value="1"/>
</dbReference>
<accession>A0A5F1Z953</accession>
<dbReference type="Gene3D" id="3.30.70.100">
    <property type="match status" value="1"/>
</dbReference>
<dbReference type="InterPro" id="IPR006121">
    <property type="entry name" value="HMA_dom"/>
</dbReference>
<protein>
    <submittedName>
        <fullName evidence="2">Cation transporter</fullName>
    </submittedName>
</protein>
<dbReference type="GO" id="GO:0046872">
    <property type="term" value="F:metal ion binding"/>
    <property type="evidence" value="ECO:0007669"/>
    <property type="project" value="InterPro"/>
</dbReference>
<dbReference type="RefSeq" id="WP_135676571.1">
    <property type="nucleotide sequence ID" value="NZ_RQFP01000001.1"/>
</dbReference>
<feature type="domain" description="HMA" evidence="1">
    <location>
        <begin position="5"/>
        <end position="61"/>
    </location>
</feature>